<proteinExistence type="predicted"/>
<dbReference type="AlphaFoldDB" id="A0ABD0PWG4"/>
<dbReference type="Proteomes" id="UP001529510">
    <property type="component" value="Unassembled WGS sequence"/>
</dbReference>
<reference evidence="1 2" key="1">
    <citation type="submission" date="2024-05" db="EMBL/GenBank/DDBJ databases">
        <title>Genome sequencing and assembly of Indian major carp, Cirrhinus mrigala (Hamilton, 1822).</title>
        <authorList>
            <person name="Mohindra V."/>
            <person name="Chowdhury L.M."/>
            <person name="Lal K."/>
            <person name="Jena J.K."/>
        </authorList>
    </citation>
    <scope>NUCLEOTIDE SEQUENCE [LARGE SCALE GENOMIC DNA]</scope>
    <source>
        <strain evidence="1">CM1030</strain>
        <tissue evidence="1">Blood</tissue>
    </source>
</reference>
<evidence type="ECO:0000313" key="1">
    <source>
        <dbReference type="EMBL" id="KAL0176956.1"/>
    </source>
</evidence>
<name>A0ABD0PWG4_CIRMR</name>
<gene>
    <name evidence="1" type="ORF">M9458_029286</name>
</gene>
<protein>
    <submittedName>
        <fullName evidence="1">Uncharacterized protein</fullName>
    </submittedName>
</protein>
<sequence>MVSSQGVRIVNDCRAIFEEGAHAHDPHGSDPAAAKAQLRMKSQMDLAEELETGTALSGLDARSVVSLPQSESPTLHLSSSEKKVDVVNVATDDHVEKKTAYAG</sequence>
<organism evidence="1 2">
    <name type="scientific">Cirrhinus mrigala</name>
    <name type="common">Mrigala</name>
    <dbReference type="NCBI Taxonomy" id="683832"/>
    <lineage>
        <taxon>Eukaryota</taxon>
        <taxon>Metazoa</taxon>
        <taxon>Chordata</taxon>
        <taxon>Craniata</taxon>
        <taxon>Vertebrata</taxon>
        <taxon>Euteleostomi</taxon>
        <taxon>Actinopterygii</taxon>
        <taxon>Neopterygii</taxon>
        <taxon>Teleostei</taxon>
        <taxon>Ostariophysi</taxon>
        <taxon>Cypriniformes</taxon>
        <taxon>Cyprinidae</taxon>
        <taxon>Labeoninae</taxon>
        <taxon>Labeonini</taxon>
        <taxon>Cirrhinus</taxon>
    </lineage>
</organism>
<accession>A0ABD0PWG4</accession>
<evidence type="ECO:0000313" key="2">
    <source>
        <dbReference type="Proteomes" id="UP001529510"/>
    </source>
</evidence>
<comment type="caution">
    <text evidence="1">The sequence shown here is derived from an EMBL/GenBank/DDBJ whole genome shotgun (WGS) entry which is preliminary data.</text>
</comment>
<dbReference type="EMBL" id="JAMKFB020000014">
    <property type="protein sequence ID" value="KAL0176956.1"/>
    <property type="molecule type" value="Genomic_DNA"/>
</dbReference>
<keyword evidence="2" id="KW-1185">Reference proteome</keyword>